<dbReference type="PANTHER" id="PTHR23149:SF27">
    <property type="entry name" value="PIN2_TERF1-INTERACTING TELOMERASE INHIBITOR 1"/>
    <property type="match status" value="1"/>
</dbReference>
<evidence type="ECO:0000313" key="4">
    <source>
        <dbReference type="RefSeq" id="XP_023174821.2"/>
    </source>
</evidence>
<feature type="compositionally biased region" description="Acidic residues" evidence="1">
    <location>
        <begin position="497"/>
        <end position="508"/>
    </location>
</feature>
<dbReference type="GO" id="GO:0003676">
    <property type="term" value="F:nucleic acid binding"/>
    <property type="evidence" value="ECO:0007669"/>
    <property type="project" value="InterPro"/>
</dbReference>
<feature type="compositionally biased region" description="Basic and acidic residues" evidence="1">
    <location>
        <begin position="404"/>
        <end position="417"/>
    </location>
</feature>
<protein>
    <submittedName>
        <fullName evidence="4">Glutamic acid-rich protein isoform X1</fullName>
    </submittedName>
</protein>
<evidence type="ECO:0000256" key="1">
    <source>
        <dbReference type="SAM" id="MobiDB-lite"/>
    </source>
</evidence>
<keyword evidence="3" id="KW-1185">Reference proteome</keyword>
<dbReference type="PROSITE" id="PS50174">
    <property type="entry name" value="G_PATCH"/>
    <property type="match status" value="1"/>
</dbReference>
<name>A0A6J1MCW9_DROHY</name>
<sequence length="734" mass="83660">MAMLAEPRRRKRYNLSPRGKALYEDDTRFGMKMMEKMGWAKGRGLGANENGSQEFIRVRFKNDALGLGYETRDDQWTIHEEGFNGLLKSLNVEEENGNEANGNASDLEENARPMGFGFKAPVAAVKEAQPKKLKEKLSGISLEEKSKDSKARVHYKKFTRGKDLSQYSEKDLANIFGKKATDEIEIPVQIEKEEEMEEEKPVNPNFAGVKTVSTGLSVNDYFKQKMEAIKQRLANKNTINTTLNGSANALVIEDENGEEVPAKKKHKKKDKSKEELEITETEVVTIEEPSKKKKKSKRAAEESTNTEHKEDPATEASNEPKRKKKKKDKVKAAEDLTELCELVPALEETKNNKNEQSNADEEYIGKLPKKKSKKSKEELTEKPELTENTIPDNSAKKRKNSQIENKEDKINEVEFQKQPEYNELPAKKKSKKNKIEDKEGLKEFDLQEETRQEKTEKPAKKKSKKSKTEEKEEETIPEKIDEKPAKKKSKKSKTQDREEDPIPEEIDEKPDKKSKKSKTQDREEDPIPKEIDEKTDKKSKTEDTEDLVQPQLQEEVKSKKKSKKSKPSNVDELQDISRELPVPANKEKSKQPETDVSATADEIECSSDATAAAENSGASYLSMEQLKSLLNSYNVLQISSFCAEKFHILDMQAFENSTLSGIPGYSFDENIELKIVEIKSDACRIMNLWEGKQAKYGHQSDEQRTRRMVNKLTFKKLTSSHIKKINSYNAFSGL</sequence>
<dbReference type="GO" id="GO:0005730">
    <property type="term" value="C:nucleolus"/>
    <property type="evidence" value="ECO:0007669"/>
    <property type="project" value="TreeGrafter"/>
</dbReference>
<feature type="compositionally biased region" description="Basic and acidic residues" evidence="1">
    <location>
        <begin position="375"/>
        <end position="385"/>
    </location>
</feature>
<dbReference type="GO" id="GO:0010521">
    <property type="term" value="F:telomerase inhibitor activity"/>
    <property type="evidence" value="ECO:0007669"/>
    <property type="project" value="TreeGrafter"/>
</dbReference>
<feature type="compositionally biased region" description="Basic and acidic residues" evidence="1">
    <location>
        <begin position="466"/>
        <end position="484"/>
    </location>
</feature>
<dbReference type="Proteomes" id="UP000504633">
    <property type="component" value="Unplaced"/>
</dbReference>
<dbReference type="GeneID" id="111602110"/>
<dbReference type="Pfam" id="PF01585">
    <property type="entry name" value="G-patch"/>
    <property type="match status" value="1"/>
</dbReference>
<organism evidence="3 4">
    <name type="scientific">Drosophila hydei</name>
    <name type="common">Fruit fly</name>
    <dbReference type="NCBI Taxonomy" id="7224"/>
    <lineage>
        <taxon>Eukaryota</taxon>
        <taxon>Metazoa</taxon>
        <taxon>Ecdysozoa</taxon>
        <taxon>Arthropoda</taxon>
        <taxon>Hexapoda</taxon>
        <taxon>Insecta</taxon>
        <taxon>Pterygota</taxon>
        <taxon>Neoptera</taxon>
        <taxon>Endopterygota</taxon>
        <taxon>Diptera</taxon>
        <taxon>Brachycera</taxon>
        <taxon>Muscomorpha</taxon>
        <taxon>Ephydroidea</taxon>
        <taxon>Drosophilidae</taxon>
        <taxon>Drosophila</taxon>
    </lineage>
</organism>
<feature type="region of interest" description="Disordered" evidence="1">
    <location>
        <begin position="253"/>
        <end position="600"/>
    </location>
</feature>
<evidence type="ECO:0000259" key="2">
    <source>
        <dbReference type="PROSITE" id="PS50174"/>
    </source>
</evidence>
<reference evidence="4" key="1">
    <citation type="submission" date="2025-08" db="UniProtKB">
        <authorList>
            <consortium name="RefSeq"/>
        </authorList>
    </citation>
    <scope>IDENTIFICATION</scope>
    <source>
        <strain evidence="4">15085-1641.00</strain>
        <tissue evidence="4">Whole body</tissue>
    </source>
</reference>
<dbReference type="RefSeq" id="XP_023174821.2">
    <property type="nucleotide sequence ID" value="XM_023319053.2"/>
</dbReference>
<evidence type="ECO:0000313" key="3">
    <source>
        <dbReference type="Proteomes" id="UP000504633"/>
    </source>
</evidence>
<dbReference type="KEGG" id="dhe:111602110"/>
<dbReference type="OrthoDB" id="29523at2759"/>
<dbReference type="AlphaFoldDB" id="A0A6J1MCW9"/>
<feature type="domain" description="G-patch" evidence="2">
    <location>
        <begin position="26"/>
        <end position="72"/>
    </location>
</feature>
<dbReference type="PANTHER" id="PTHR23149">
    <property type="entry name" value="G PATCH DOMAIN CONTAINING PROTEIN"/>
    <property type="match status" value="1"/>
</dbReference>
<feature type="compositionally biased region" description="Basic and acidic residues" evidence="1">
    <location>
        <begin position="298"/>
        <end position="312"/>
    </location>
</feature>
<proteinExistence type="predicted"/>
<feature type="compositionally biased region" description="Basic and acidic residues" evidence="1">
    <location>
        <begin position="518"/>
        <end position="542"/>
    </location>
</feature>
<dbReference type="SMART" id="SM00443">
    <property type="entry name" value="G_patch"/>
    <property type="match status" value="1"/>
</dbReference>
<gene>
    <name evidence="4" type="primary">LOC111602110</name>
</gene>
<accession>A0A6J1MCW9</accession>
<dbReference type="InterPro" id="IPR000467">
    <property type="entry name" value="G_patch_dom"/>
</dbReference>
<feature type="compositionally biased region" description="Basic and acidic residues" evidence="1">
    <location>
        <begin position="433"/>
        <end position="458"/>
    </location>
</feature>
<dbReference type="InterPro" id="IPR050656">
    <property type="entry name" value="PINX1"/>
</dbReference>